<comment type="caution">
    <text evidence="2">The sequence shown here is derived from an EMBL/GenBank/DDBJ whole genome shotgun (WGS) entry which is preliminary data.</text>
</comment>
<proteinExistence type="predicted"/>
<dbReference type="Proteomes" id="UP000712281">
    <property type="component" value="Unassembled WGS sequence"/>
</dbReference>
<evidence type="ECO:0000313" key="1">
    <source>
        <dbReference type="EMBL" id="KAF2534806.1"/>
    </source>
</evidence>
<reference evidence="2" key="1">
    <citation type="submission" date="2019-12" db="EMBL/GenBank/DDBJ databases">
        <title>Genome sequencing and annotation of Brassica cretica.</title>
        <authorList>
            <person name="Studholme D.J."/>
            <person name="Sarris P.F."/>
        </authorList>
    </citation>
    <scope>NUCLEOTIDE SEQUENCE</scope>
    <source>
        <strain evidence="2">PFS-001/15</strain>
        <strain evidence="1">PFS-102/07</strain>
        <tissue evidence="2">Leaf</tissue>
    </source>
</reference>
<dbReference type="AlphaFoldDB" id="A0A8S9H0D7"/>
<accession>A0A8S9H0D7</accession>
<evidence type="ECO:0000313" key="2">
    <source>
        <dbReference type="EMBL" id="KAF2551975.1"/>
    </source>
</evidence>
<dbReference type="EMBL" id="QGKY02002305">
    <property type="protein sequence ID" value="KAF2534806.1"/>
    <property type="molecule type" value="Genomic_DNA"/>
</dbReference>
<dbReference type="EMBL" id="QGKW02001988">
    <property type="protein sequence ID" value="KAF2551975.1"/>
    <property type="molecule type" value="Genomic_DNA"/>
</dbReference>
<evidence type="ECO:0000313" key="3">
    <source>
        <dbReference type="Proteomes" id="UP000712281"/>
    </source>
</evidence>
<protein>
    <submittedName>
        <fullName evidence="2">Uncharacterized protein</fullName>
    </submittedName>
</protein>
<organism evidence="2 3">
    <name type="scientific">Brassica cretica</name>
    <name type="common">Mustard</name>
    <dbReference type="NCBI Taxonomy" id="69181"/>
    <lineage>
        <taxon>Eukaryota</taxon>
        <taxon>Viridiplantae</taxon>
        <taxon>Streptophyta</taxon>
        <taxon>Embryophyta</taxon>
        <taxon>Tracheophyta</taxon>
        <taxon>Spermatophyta</taxon>
        <taxon>Magnoliopsida</taxon>
        <taxon>eudicotyledons</taxon>
        <taxon>Gunneridae</taxon>
        <taxon>Pentapetalae</taxon>
        <taxon>rosids</taxon>
        <taxon>malvids</taxon>
        <taxon>Brassicales</taxon>
        <taxon>Brassicaceae</taxon>
        <taxon>Brassiceae</taxon>
        <taxon>Brassica</taxon>
    </lineage>
</organism>
<gene>
    <name evidence="2" type="ORF">F2Q68_00033427</name>
    <name evidence="1" type="ORF">F2Q70_00029041</name>
</gene>
<sequence length="93" mass="10293">MPRDVREQCAGFRARPRFTPGFRGFSAYTTCACLVATKRPSLARVRSLRTDRAVCMLGRRVSIELGLSAVRLPYSSLSAADLDTCLLPSDNRI</sequence>
<name>A0A8S9H0D7_BRACR</name>